<protein>
    <recommendedName>
        <fullName evidence="6">DUF4268 domain-containing protein</fullName>
    </recommendedName>
</protein>
<dbReference type="Pfam" id="PF14088">
    <property type="entry name" value="DUF4268"/>
    <property type="match status" value="1"/>
</dbReference>
<reference evidence="5" key="1">
    <citation type="journal article" date="2019" name="Int. J. Syst. Evol. Microbiol.">
        <title>The Global Catalogue of Microorganisms (GCM) 10K type strain sequencing project: providing services to taxonomists for standard genome sequencing and annotation.</title>
        <authorList>
            <consortium name="The Broad Institute Genomics Platform"/>
            <consortium name="The Broad Institute Genome Sequencing Center for Infectious Disease"/>
            <person name="Wu L."/>
            <person name="Ma J."/>
        </authorList>
    </citation>
    <scope>NUCLEOTIDE SEQUENCE [LARGE SCALE GENOMIC DNA]</scope>
    <source>
        <strain evidence="5">JCM 16231</strain>
    </source>
</reference>
<evidence type="ECO:0008006" key="6">
    <source>
        <dbReference type="Google" id="ProtNLM"/>
    </source>
</evidence>
<dbReference type="PANTHER" id="PTHR35149:SF2">
    <property type="entry name" value="DUF262 DOMAIN-CONTAINING PROTEIN"/>
    <property type="match status" value="1"/>
</dbReference>
<dbReference type="EMBL" id="BAAAGG010000022">
    <property type="protein sequence ID" value="GAA0762859.1"/>
    <property type="molecule type" value="Genomic_DNA"/>
</dbReference>
<gene>
    <name evidence="4" type="ORF">GCM10009433_23610</name>
</gene>
<dbReference type="InterPro" id="IPR025364">
    <property type="entry name" value="DUF4268"/>
</dbReference>
<evidence type="ECO:0000313" key="4">
    <source>
        <dbReference type="EMBL" id="GAA0762859.1"/>
    </source>
</evidence>
<evidence type="ECO:0000313" key="5">
    <source>
        <dbReference type="Proteomes" id="UP001500185"/>
    </source>
</evidence>
<dbReference type="Pfam" id="PF07510">
    <property type="entry name" value="GmrSD_C"/>
    <property type="match status" value="1"/>
</dbReference>
<organism evidence="4 5">
    <name type="scientific">Psychroflexus lacisalsi</name>
    <dbReference type="NCBI Taxonomy" id="503928"/>
    <lineage>
        <taxon>Bacteria</taxon>
        <taxon>Pseudomonadati</taxon>
        <taxon>Bacteroidota</taxon>
        <taxon>Flavobacteriia</taxon>
        <taxon>Flavobacteriales</taxon>
        <taxon>Flavobacteriaceae</taxon>
        <taxon>Psychroflexus</taxon>
    </lineage>
</organism>
<dbReference type="InterPro" id="IPR004919">
    <property type="entry name" value="GmrSD_N"/>
</dbReference>
<comment type="caution">
    <text evidence="4">The sequence shown here is derived from an EMBL/GenBank/DDBJ whole genome shotgun (WGS) entry which is preliminary data.</text>
</comment>
<dbReference type="RefSeq" id="WP_224454548.1">
    <property type="nucleotide sequence ID" value="NZ_BAAAGG010000022.1"/>
</dbReference>
<evidence type="ECO:0000259" key="2">
    <source>
        <dbReference type="Pfam" id="PF07510"/>
    </source>
</evidence>
<name>A0ABP3VN48_9FLAO</name>
<sequence length="834" mass="98491">MIATQLPIVEFIEKRNVQFVIPVYQRNYDWSTNECHKLSNDIITVAREQSGSHFIGSIVFIHEGAYSTREVKELVIIDGQQRLTTINILYVALFRFAKETNQGHEAEKLYNMFLTNQYVQNESSKLKLKQTDTNSQAFKAIMNATEGEFDAYSNVIENFNYFKSKINEANFQTILDGLRKLIFVEISLERDKDDPQRIFESLNSTGLDLSQSDLIRNYILMDLPPRQQDKVYNQIWNPIEENAKDLIKQKSLVSEYIRDYLTLKKKKIPNKSKVYEEFKKMYQDKDEAYQQELENIKSYSVHYKKLVNPQTVKNDTIRKELNYISRLEINVAFPFLLQVFEDADNGIISDEILIKILKLIQSYTWRRFIVGLPTNALNKVFMTLYSEIDTEDYYESVVLALYKKRGSGKFPNDQEVRTALKDKDLYNIQTKNRNYMFELLENFNNKEHVDTSNPNISIEHIFPQNPNPDWSNQLNSEDFFMFKERYLNTIANLTLSGNNGALSNKSFSAKKVMNNNNDEQGYQFSRLWLNSYLTTLDEWSIKNYEERFELIYIRFLKIWEYPDIELPEEEKGTEINIFEAGNPTGKKLEYFIFEDTKYDESAVSMMYFEVVKTLFQKNPKLLIENQDIMKITKNEEDFRAPSEIANGYQIEFNIDSKSKFNYLKKLLTLYDLEDELVIKYSDNNPISFKANRHVVRHKYWERILDKIENTHLFENVNPTKDHWLSTGAGKAGVAYTMVITKSITRIELTLGSSSKERNKRYFKRLVNHKTEIENRFGGQLVWEELPNNKMSRIKIEINHVNLFNEDDWDEMDNFFIENLPKFEEAFKNYLGQLT</sequence>
<dbReference type="PANTHER" id="PTHR35149">
    <property type="entry name" value="SLL5132 PROTEIN"/>
    <property type="match status" value="1"/>
</dbReference>
<dbReference type="Proteomes" id="UP001500185">
    <property type="component" value="Unassembled WGS sequence"/>
</dbReference>
<dbReference type="Pfam" id="PF03235">
    <property type="entry name" value="GmrSD_N"/>
    <property type="match status" value="1"/>
</dbReference>
<feature type="domain" description="GmrSD restriction endonucleases C-terminal" evidence="2">
    <location>
        <begin position="411"/>
        <end position="548"/>
    </location>
</feature>
<accession>A0ABP3VN48</accession>
<evidence type="ECO:0000259" key="3">
    <source>
        <dbReference type="Pfam" id="PF14088"/>
    </source>
</evidence>
<keyword evidence="5" id="KW-1185">Reference proteome</keyword>
<dbReference type="InterPro" id="IPR011089">
    <property type="entry name" value="GmrSD_C"/>
</dbReference>
<feature type="domain" description="DUF4268" evidence="3">
    <location>
        <begin position="695"/>
        <end position="830"/>
    </location>
</feature>
<evidence type="ECO:0000259" key="1">
    <source>
        <dbReference type="Pfam" id="PF03235"/>
    </source>
</evidence>
<proteinExistence type="predicted"/>
<feature type="domain" description="GmrSD restriction endonucleases N-terminal" evidence="1">
    <location>
        <begin position="10"/>
        <end position="219"/>
    </location>
</feature>